<protein>
    <recommendedName>
        <fullName evidence="4">HTH gntR-type domain-containing protein</fullName>
    </recommendedName>
</protein>
<dbReference type="InterPro" id="IPR008920">
    <property type="entry name" value="TF_FadR/GntR_C"/>
</dbReference>
<keyword evidence="3" id="KW-0804">Transcription</keyword>
<dbReference type="InterPro" id="IPR036388">
    <property type="entry name" value="WH-like_DNA-bd_sf"/>
</dbReference>
<dbReference type="PROSITE" id="PS50949">
    <property type="entry name" value="HTH_GNTR"/>
    <property type="match status" value="1"/>
</dbReference>
<evidence type="ECO:0000313" key="5">
    <source>
        <dbReference type="EMBL" id="GAF71520.1"/>
    </source>
</evidence>
<dbReference type="PANTHER" id="PTHR43537">
    <property type="entry name" value="TRANSCRIPTIONAL REGULATOR, GNTR FAMILY"/>
    <property type="match status" value="1"/>
</dbReference>
<comment type="caution">
    <text evidence="5">The sequence shown here is derived from an EMBL/GenBank/DDBJ whole genome shotgun (WGS) entry which is preliminary data.</text>
</comment>
<dbReference type="AlphaFoldDB" id="X0T635"/>
<evidence type="ECO:0000259" key="4">
    <source>
        <dbReference type="PROSITE" id="PS50949"/>
    </source>
</evidence>
<dbReference type="SMART" id="SM00895">
    <property type="entry name" value="FCD"/>
    <property type="match status" value="1"/>
</dbReference>
<feature type="domain" description="HTH gntR-type" evidence="4">
    <location>
        <begin position="23"/>
        <end position="90"/>
    </location>
</feature>
<dbReference type="SUPFAM" id="SSF46785">
    <property type="entry name" value="Winged helix' DNA-binding domain"/>
    <property type="match status" value="1"/>
</dbReference>
<sequence length="245" mass="28132">MNTDNPPKTFTEYNLKINLSEKVVTRDKVYSILSKAIFRGDLRPGQRLVESKLAKLMKVSRTPIREAIIELLQKGLAVPSPPKGVKVAPLPTIEELTEFYDINSVLRGLAARKAACNITPQEIKQLQEIIAGSEQSLREGSLKEIFKLNKKFHQVIEKSSNNKELLFLLDDVYKKSRERFSEILSRKKRQKESIEEHKIILEAIIKKEGELAEQLMKKHIENGREDLLQQIELQENVFAKNNNSE</sequence>
<dbReference type="SUPFAM" id="SSF48008">
    <property type="entry name" value="GntR ligand-binding domain-like"/>
    <property type="match status" value="1"/>
</dbReference>
<dbReference type="EMBL" id="BARS01001414">
    <property type="protein sequence ID" value="GAF71520.1"/>
    <property type="molecule type" value="Genomic_DNA"/>
</dbReference>
<dbReference type="CDD" id="cd07377">
    <property type="entry name" value="WHTH_GntR"/>
    <property type="match status" value="1"/>
</dbReference>
<keyword evidence="2" id="KW-0238">DNA-binding</keyword>
<reference evidence="5" key="1">
    <citation type="journal article" date="2014" name="Front. Microbiol.">
        <title>High frequency of phylogenetically diverse reductive dehalogenase-homologous genes in deep subseafloor sedimentary metagenomes.</title>
        <authorList>
            <person name="Kawai M."/>
            <person name="Futagami T."/>
            <person name="Toyoda A."/>
            <person name="Takaki Y."/>
            <person name="Nishi S."/>
            <person name="Hori S."/>
            <person name="Arai W."/>
            <person name="Tsubouchi T."/>
            <person name="Morono Y."/>
            <person name="Uchiyama I."/>
            <person name="Ito T."/>
            <person name="Fujiyama A."/>
            <person name="Inagaki F."/>
            <person name="Takami H."/>
        </authorList>
    </citation>
    <scope>NUCLEOTIDE SEQUENCE</scope>
    <source>
        <strain evidence="5">Expedition CK06-06</strain>
    </source>
</reference>
<dbReference type="PANTHER" id="PTHR43537:SF24">
    <property type="entry name" value="GLUCONATE OPERON TRANSCRIPTIONAL REPRESSOR"/>
    <property type="match status" value="1"/>
</dbReference>
<evidence type="ECO:0000256" key="2">
    <source>
        <dbReference type="ARBA" id="ARBA00023125"/>
    </source>
</evidence>
<dbReference type="InterPro" id="IPR011711">
    <property type="entry name" value="GntR_C"/>
</dbReference>
<accession>X0T635</accession>
<dbReference type="InterPro" id="IPR036390">
    <property type="entry name" value="WH_DNA-bd_sf"/>
</dbReference>
<dbReference type="InterPro" id="IPR000524">
    <property type="entry name" value="Tscrpt_reg_HTH_GntR"/>
</dbReference>
<proteinExistence type="predicted"/>
<name>X0T635_9ZZZZ</name>
<dbReference type="GO" id="GO:0003677">
    <property type="term" value="F:DNA binding"/>
    <property type="evidence" value="ECO:0007669"/>
    <property type="project" value="UniProtKB-KW"/>
</dbReference>
<gene>
    <name evidence="5" type="ORF">S01H1_02798</name>
</gene>
<dbReference type="Pfam" id="PF07729">
    <property type="entry name" value="FCD"/>
    <property type="match status" value="1"/>
</dbReference>
<dbReference type="Pfam" id="PF00392">
    <property type="entry name" value="GntR"/>
    <property type="match status" value="1"/>
</dbReference>
<organism evidence="5">
    <name type="scientific">marine sediment metagenome</name>
    <dbReference type="NCBI Taxonomy" id="412755"/>
    <lineage>
        <taxon>unclassified sequences</taxon>
        <taxon>metagenomes</taxon>
        <taxon>ecological metagenomes</taxon>
    </lineage>
</organism>
<dbReference type="Gene3D" id="1.10.10.10">
    <property type="entry name" value="Winged helix-like DNA-binding domain superfamily/Winged helix DNA-binding domain"/>
    <property type="match status" value="1"/>
</dbReference>
<evidence type="ECO:0000256" key="1">
    <source>
        <dbReference type="ARBA" id="ARBA00023015"/>
    </source>
</evidence>
<keyword evidence="1" id="KW-0805">Transcription regulation</keyword>
<dbReference type="SMART" id="SM00345">
    <property type="entry name" value="HTH_GNTR"/>
    <property type="match status" value="1"/>
</dbReference>
<dbReference type="GO" id="GO:0003700">
    <property type="term" value="F:DNA-binding transcription factor activity"/>
    <property type="evidence" value="ECO:0007669"/>
    <property type="project" value="InterPro"/>
</dbReference>
<dbReference type="Gene3D" id="1.20.120.530">
    <property type="entry name" value="GntR ligand-binding domain-like"/>
    <property type="match status" value="1"/>
</dbReference>
<evidence type="ECO:0000256" key="3">
    <source>
        <dbReference type="ARBA" id="ARBA00023163"/>
    </source>
</evidence>